<gene>
    <name evidence="4" type="ORF">C0187_02835</name>
</gene>
<dbReference type="Gene3D" id="1.20.210.10">
    <property type="entry name" value="Cytochrome c oxidase-like, subunit I domain"/>
    <property type="match status" value="1"/>
</dbReference>
<evidence type="ECO:0000256" key="1">
    <source>
        <dbReference type="ARBA" id="ARBA00022660"/>
    </source>
</evidence>
<dbReference type="GO" id="GO:0022904">
    <property type="term" value="P:respiratory electron transport chain"/>
    <property type="evidence" value="ECO:0007669"/>
    <property type="project" value="TreeGrafter"/>
</dbReference>
<evidence type="ECO:0000313" key="4">
    <source>
        <dbReference type="EMBL" id="PMP71967.1"/>
    </source>
</evidence>
<dbReference type="GO" id="GO:0016020">
    <property type="term" value="C:membrane"/>
    <property type="evidence" value="ECO:0007669"/>
    <property type="project" value="InterPro"/>
</dbReference>
<dbReference type="Proteomes" id="UP000242881">
    <property type="component" value="Unassembled WGS sequence"/>
</dbReference>
<keyword evidence="2" id="KW-0472">Membrane</keyword>
<reference evidence="4 5" key="1">
    <citation type="submission" date="2018-01" db="EMBL/GenBank/DDBJ databases">
        <title>Metagenomic assembled genomes from two thermal pools in the Uzon Caldera, Kamchatka, Russia.</title>
        <authorList>
            <person name="Wilkins L."/>
            <person name="Ettinger C."/>
        </authorList>
    </citation>
    <scope>NUCLEOTIDE SEQUENCE [LARGE SCALE GENOMIC DNA]</scope>
    <source>
        <strain evidence="4">ZAV-05</strain>
    </source>
</reference>
<feature type="transmembrane region" description="Helical" evidence="2">
    <location>
        <begin position="114"/>
        <end position="136"/>
    </location>
</feature>
<name>A0A2J6WNJ7_9BACT</name>
<keyword evidence="2" id="KW-0812">Transmembrane</keyword>
<dbReference type="GO" id="GO:0020037">
    <property type="term" value="F:heme binding"/>
    <property type="evidence" value="ECO:0007669"/>
    <property type="project" value="InterPro"/>
</dbReference>
<dbReference type="InterPro" id="IPR036927">
    <property type="entry name" value="Cyt_c_oxase-like_su1_sf"/>
</dbReference>
<sequence>MSSEFKSYLEDNRFQSKIKSWLLTTDHKKIGLLYLYSTLTLFLVGVLIGLLIRIELFNPGQDIVGPQTYNALFTLHGVIMIFLFVIPGIPASLGNFFLPIMIGAEDVSFPRLNLFFWYLYIISIQSLLILKVTPFWKLSGQWFPH</sequence>
<keyword evidence="2" id="KW-1133">Transmembrane helix</keyword>
<comment type="caution">
    <text evidence="4">The sequence shown here is derived from an EMBL/GenBank/DDBJ whole genome shotgun (WGS) entry which is preliminary data.</text>
</comment>
<feature type="domain" description="Cytochrome oxidase subunit I profile" evidence="3">
    <location>
        <begin position="21"/>
        <end position="145"/>
    </location>
</feature>
<dbReference type="SUPFAM" id="SSF81442">
    <property type="entry name" value="Cytochrome c oxidase subunit I-like"/>
    <property type="match status" value="1"/>
</dbReference>
<dbReference type="Pfam" id="PF00115">
    <property type="entry name" value="COX1"/>
    <property type="match status" value="1"/>
</dbReference>
<protein>
    <recommendedName>
        <fullName evidence="3">Cytochrome oxidase subunit I profile domain-containing protein</fullName>
    </recommendedName>
</protein>
<dbReference type="RefSeq" id="WP_424604927.1">
    <property type="nucleotide sequence ID" value="NZ_JBNAVA010000002.1"/>
</dbReference>
<evidence type="ECO:0000259" key="3">
    <source>
        <dbReference type="PROSITE" id="PS50855"/>
    </source>
</evidence>
<dbReference type="GO" id="GO:0015990">
    <property type="term" value="P:electron transport coupled proton transport"/>
    <property type="evidence" value="ECO:0007669"/>
    <property type="project" value="TreeGrafter"/>
</dbReference>
<proteinExistence type="predicted"/>
<accession>A0A2J6WNJ7</accession>
<dbReference type="InterPro" id="IPR023616">
    <property type="entry name" value="Cyt_c_oxase-like_su1_dom"/>
</dbReference>
<feature type="transmembrane region" description="Helical" evidence="2">
    <location>
        <begin position="74"/>
        <end position="102"/>
    </location>
</feature>
<dbReference type="PANTHER" id="PTHR10422">
    <property type="entry name" value="CYTOCHROME C OXIDASE SUBUNIT 1"/>
    <property type="match status" value="1"/>
</dbReference>
<dbReference type="PANTHER" id="PTHR10422:SF18">
    <property type="entry name" value="CYTOCHROME C OXIDASE SUBUNIT 1"/>
    <property type="match status" value="1"/>
</dbReference>
<keyword evidence="1" id="KW-0813">Transport</keyword>
<dbReference type="GO" id="GO:0004129">
    <property type="term" value="F:cytochrome-c oxidase activity"/>
    <property type="evidence" value="ECO:0007669"/>
    <property type="project" value="InterPro"/>
</dbReference>
<keyword evidence="1" id="KW-0249">Electron transport</keyword>
<keyword evidence="1" id="KW-0679">Respiratory chain</keyword>
<organism evidence="4 5">
    <name type="scientific">Calditerrivibrio nitroreducens</name>
    <dbReference type="NCBI Taxonomy" id="477976"/>
    <lineage>
        <taxon>Bacteria</taxon>
        <taxon>Pseudomonadati</taxon>
        <taxon>Deferribacterota</taxon>
        <taxon>Deferribacteres</taxon>
        <taxon>Deferribacterales</taxon>
        <taxon>Calditerrivibrionaceae</taxon>
    </lineage>
</organism>
<dbReference type="EMBL" id="PNIN01000031">
    <property type="protein sequence ID" value="PMP71967.1"/>
    <property type="molecule type" value="Genomic_DNA"/>
</dbReference>
<dbReference type="PRINTS" id="PR01165">
    <property type="entry name" value="CYCOXIDASEI"/>
</dbReference>
<feature type="transmembrane region" description="Helical" evidence="2">
    <location>
        <begin position="33"/>
        <end position="54"/>
    </location>
</feature>
<dbReference type="PROSITE" id="PS50855">
    <property type="entry name" value="COX1"/>
    <property type="match status" value="1"/>
</dbReference>
<evidence type="ECO:0000313" key="5">
    <source>
        <dbReference type="Proteomes" id="UP000242881"/>
    </source>
</evidence>
<dbReference type="InterPro" id="IPR000883">
    <property type="entry name" value="Cyt_C_Oxase_1"/>
</dbReference>
<dbReference type="AlphaFoldDB" id="A0A2J6WNJ7"/>
<dbReference type="GO" id="GO:0009060">
    <property type="term" value="P:aerobic respiration"/>
    <property type="evidence" value="ECO:0007669"/>
    <property type="project" value="InterPro"/>
</dbReference>
<evidence type="ECO:0000256" key="2">
    <source>
        <dbReference type="SAM" id="Phobius"/>
    </source>
</evidence>